<feature type="region of interest" description="Disordered" evidence="1">
    <location>
        <begin position="1"/>
        <end position="71"/>
    </location>
</feature>
<feature type="compositionally biased region" description="Basic and acidic residues" evidence="1">
    <location>
        <begin position="1"/>
        <end position="13"/>
    </location>
</feature>
<proteinExistence type="predicted"/>
<reference evidence="2" key="1">
    <citation type="submission" date="2022-01" db="EMBL/GenBank/DDBJ databases">
        <authorList>
            <person name="King R."/>
        </authorList>
    </citation>
    <scope>NUCLEOTIDE SEQUENCE</scope>
</reference>
<gene>
    <name evidence="2" type="ORF">PSYICH_LOCUS14413</name>
</gene>
<protein>
    <submittedName>
        <fullName evidence="2">Uncharacterized protein</fullName>
    </submittedName>
</protein>
<feature type="compositionally biased region" description="Polar residues" evidence="1">
    <location>
        <begin position="18"/>
        <end position="33"/>
    </location>
</feature>
<sequence length="220" mass="25111">MERWLIKNTKLNEDPGPSKSTQDHPTNFCNISKESNRKKTTSDVEVAKLSKDTSDSDSNSENKPKKQRIKRESKKRSYIFCNKWLSDEKFKGWLTKSKNKSAKTNNDLASCIVCNHEMLAHKSVILRHSASENHKFNYKQIASNSKISDCLKSTELENNIKNAEIKLCGLLATNNLPFRLMDNLSPLIKNIFPDSQIAKGINLKRSKATSTYCIFFNNYG</sequence>
<organism evidence="2 3">
    <name type="scientific">Psylliodes chrysocephalus</name>
    <dbReference type="NCBI Taxonomy" id="3402493"/>
    <lineage>
        <taxon>Eukaryota</taxon>
        <taxon>Metazoa</taxon>
        <taxon>Ecdysozoa</taxon>
        <taxon>Arthropoda</taxon>
        <taxon>Hexapoda</taxon>
        <taxon>Insecta</taxon>
        <taxon>Pterygota</taxon>
        <taxon>Neoptera</taxon>
        <taxon>Endopterygota</taxon>
        <taxon>Coleoptera</taxon>
        <taxon>Polyphaga</taxon>
        <taxon>Cucujiformia</taxon>
        <taxon>Chrysomeloidea</taxon>
        <taxon>Chrysomelidae</taxon>
        <taxon>Galerucinae</taxon>
        <taxon>Alticini</taxon>
        <taxon>Psylliodes</taxon>
    </lineage>
</organism>
<evidence type="ECO:0000313" key="2">
    <source>
        <dbReference type="EMBL" id="CAH1114791.1"/>
    </source>
</evidence>
<evidence type="ECO:0000313" key="3">
    <source>
        <dbReference type="Proteomes" id="UP001153636"/>
    </source>
</evidence>
<dbReference type="AlphaFoldDB" id="A0A9P0DAN0"/>
<dbReference type="Proteomes" id="UP001153636">
    <property type="component" value="Chromosome 8"/>
</dbReference>
<evidence type="ECO:0000256" key="1">
    <source>
        <dbReference type="SAM" id="MobiDB-lite"/>
    </source>
</evidence>
<keyword evidence="3" id="KW-1185">Reference proteome</keyword>
<dbReference type="OrthoDB" id="6782434at2759"/>
<feature type="compositionally biased region" description="Basic and acidic residues" evidence="1">
    <location>
        <begin position="34"/>
        <end position="64"/>
    </location>
</feature>
<accession>A0A9P0DAN0</accession>
<dbReference type="EMBL" id="OV651820">
    <property type="protein sequence ID" value="CAH1114791.1"/>
    <property type="molecule type" value="Genomic_DNA"/>
</dbReference>
<name>A0A9P0DAN0_9CUCU</name>